<evidence type="ECO:0000259" key="2">
    <source>
        <dbReference type="Pfam" id="PF03732"/>
    </source>
</evidence>
<accession>A0AA88DYA0</accession>
<proteinExistence type="predicted"/>
<feature type="region of interest" description="Disordered" evidence="1">
    <location>
        <begin position="176"/>
        <end position="195"/>
    </location>
</feature>
<evidence type="ECO:0000313" key="3">
    <source>
        <dbReference type="EMBL" id="GMN63868.1"/>
    </source>
</evidence>
<evidence type="ECO:0000256" key="1">
    <source>
        <dbReference type="SAM" id="MobiDB-lite"/>
    </source>
</evidence>
<dbReference type="InterPro" id="IPR005162">
    <property type="entry name" value="Retrotrans_gag_dom"/>
</dbReference>
<dbReference type="PANTHER" id="PTHR33223:SF10">
    <property type="entry name" value="AMINOTRANSFERASE-LIKE PLANT MOBILE DOMAIN-CONTAINING PROTEIN"/>
    <property type="match status" value="1"/>
</dbReference>
<keyword evidence="4" id="KW-1185">Reference proteome</keyword>
<dbReference type="Proteomes" id="UP001187192">
    <property type="component" value="Unassembled WGS sequence"/>
</dbReference>
<reference evidence="3" key="1">
    <citation type="submission" date="2023-07" db="EMBL/GenBank/DDBJ databases">
        <title>draft genome sequence of fig (Ficus carica).</title>
        <authorList>
            <person name="Takahashi T."/>
            <person name="Nishimura K."/>
        </authorList>
    </citation>
    <scope>NUCLEOTIDE SEQUENCE</scope>
</reference>
<feature type="domain" description="Retrotransposon gag" evidence="2">
    <location>
        <begin position="47"/>
        <end position="137"/>
    </location>
</feature>
<dbReference type="AlphaFoldDB" id="A0AA88DYA0"/>
<evidence type="ECO:0000313" key="4">
    <source>
        <dbReference type="Proteomes" id="UP001187192"/>
    </source>
</evidence>
<name>A0AA88DYA0_FICCA</name>
<comment type="caution">
    <text evidence="3">The sequence shown here is derived from an EMBL/GenBank/DDBJ whole genome shotgun (WGS) entry which is preliminary data.</text>
</comment>
<organism evidence="3 4">
    <name type="scientific">Ficus carica</name>
    <name type="common">Common fig</name>
    <dbReference type="NCBI Taxonomy" id="3494"/>
    <lineage>
        <taxon>Eukaryota</taxon>
        <taxon>Viridiplantae</taxon>
        <taxon>Streptophyta</taxon>
        <taxon>Embryophyta</taxon>
        <taxon>Tracheophyta</taxon>
        <taxon>Spermatophyta</taxon>
        <taxon>Magnoliopsida</taxon>
        <taxon>eudicotyledons</taxon>
        <taxon>Gunneridae</taxon>
        <taxon>Pentapetalae</taxon>
        <taxon>rosids</taxon>
        <taxon>fabids</taxon>
        <taxon>Rosales</taxon>
        <taxon>Moraceae</taxon>
        <taxon>Ficeae</taxon>
        <taxon>Ficus</taxon>
    </lineage>
</organism>
<sequence length="218" mass="24705">MAAPDPTKFKMPTIAPYDSSTNADEHLENYQALMLIQNANEATLCKAFYLTLTSTARRWYRRLIPETMDLFKQLADAFSTTFLNVKTRKKETLYLFKIKQGENKPLKGYLDRFDKAVSQVNNCSDDTLIHAFREGIKDKKLLWAITYDVPPTFAHLRGIAQKHAEVEDYIKGRNSLLGETSRPTGKNKPKKDGANQIIAKTKKTTYKAKAALGPKTPT</sequence>
<protein>
    <recommendedName>
        <fullName evidence="2">Retrotransposon gag domain-containing protein</fullName>
    </recommendedName>
</protein>
<gene>
    <name evidence="3" type="ORF">TIFTF001_032957</name>
</gene>
<dbReference type="Pfam" id="PF03732">
    <property type="entry name" value="Retrotrans_gag"/>
    <property type="match status" value="1"/>
</dbReference>
<dbReference type="EMBL" id="BTGU01000161">
    <property type="protein sequence ID" value="GMN63868.1"/>
    <property type="molecule type" value="Genomic_DNA"/>
</dbReference>
<dbReference type="PANTHER" id="PTHR33223">
    <property type="entry name" value="CCHC-TYPE DOMAIN-CONTAINING PROTEIN"/>
    <property type="match status" value="1"/>
</dbReference>